<evidence type="ECO:0000256" key="1">
    <source>
        <dbReference type="SAM" id="MobiDB-lite"/>
    </source>
</evidence>
<reference evidence="2" key="1">
    <citation type="journal article" date="2022" name="Int. J. Mol. Sci.">
        <title>Draft Genome of Tanacetum Coccineum: Genomic Comparison of Closely Related Tanacetum-Family Plants.</title>
        <authorList>
            <person name="Yamashiro T."/>
            <person name="Shiraishi A."/>
            <person name="Nakayama K."/>
            <person name="Satake H."/>
        </authorList>
    </citation>
    <scope>NUCLEOTIDE SEQUENCE</scope>
</reference>
<proteinExistence type="predicted"/>
<dbReference type="PANTHER" id="PTHR34676">
    <property type="entry name" value="DUF4219 DOMAIN-CONTAINING PROTEIN-RELATED"/>
    <property type="match status" value="1"/>
</dbReference>
<comment type="caution">
    <text evidence="2">The sequence shown here is derived from an EMBL/GenBank/DDBJ whole genome shotgun (WGS) entry which is preliminary data.</text>
</comment>
<evidence type="ECO:0000313" key="2">
    <source>
        <dbReference type="EMBL" id="GJT85487.1"/>
    </source>
</evidence>
<feature type="region of interest" description="Disordered" evidence="1">
    <location>
        <begin position="67"/>
        <end position="86"/>
    </location>
</feature>
<reference evidence="2" key="2">
    <citation type="submission" date="2022-01" db="EMBL/GenBank/DDBJ databases">
        <authorList>
            <person name="Yamashiro T."/>
            <person name="Shiraishi A."/>
            <person name="Satake H."/>
            <person name="Nakayama K."/>
        </authorList>
    </citation>
    <scope>NUCLEOTIDE SEQUENCE</scope>
</reference>
<dbReference type="Pfam" id="PF14223">
    <property type="entry name" value="Retrotran_gag_2"/>
    <property type="match status" value="1"/>
</dbReference>
<feature type="compositionally biased region" description="Basic and acidic residues" evidence="1">
    <location>
        <begin position="74"/>
        <end position="86"/>
    </location>
</feature>
<protein>
    <recommendedName>
        <fullName evidence="4">Integrase, catalytic region, zinc finger, CCHC-type, peptidase aspartic, catalytic</fullName>
    </recommendedName>
</protein>
<keyword evidence="3" id="KW-1185">Reference proteome</keyword>
<evidence type="ECO:0008006" key="4">
    <source>
        <dbReference type="Google" id="ProtNLM"/>
    </source>
</evidence>
<dbReference type="EMBL" id="BQNB010019456">
    <property type="protein sequence ID" value="GJT85487.1"/>
    <property type="molecule type" value="Genomic_DNA"/>
</dbReference>
<name>A0ABQ5HCC2_9ASTR</name>
<accession>A0ABQ5HCC2</accession>
<sequence length="448" mass="50878">MANLSEDIQCAGSDTRPPMLDRTDFASWQQRIRLYCRGKENGVNILKSIDEGPFQMGTFRETLAEGDEGALHLGPERPRVYSDLSPEDKDRYNADIRATNILLQGLPKDIYSLINHYTDAKDIWDNVKMLLEGSELTKEDRESQLYDDFEHFRQHKGETIHDYYVRFAKLINDMRNIKMTMSRMQLNSKFVNNMLPEWGRFVTAVKLNRGLRDSNYDQLYAHVVNNRSPEWDRGNGDASNGGTNRAGMPMQDKMLLMQAQENGAVLDEEELLFLAGEQGNTFDADVDNQPVQDLALNEDNIFQADECDAFDSDVDDEPTAQTIFMANLSSAGSANPQAGPSNVSILSEVPFHLRQTKKAQPALYNGEELLKTHHVLVNVPSSGEELELAEATRNKLHLKMNDSACVENRVNITPPNYSKENFMATFTPRSKLTRSKFWSLDIAKRRPK</sequence>
<gene>
    <name evidence="2" type="ORF">Tco_1067204</name>
</gene>
<dbReference type="Proteomes" id="UP001151760">
    <property type="component" value="Unassembled WGS sequence"/>
</dbReference>
<organism evidence="2 3">
    <name type="scientific">Tanacetum coccineum</name>
    <dbReference type="NCBI Taxonomy" id="301880"/>
    <lineage>
        <taxon>Eukaryota</taxon>
        <taxon>Viridiplantae</taxon>
        <taxon>Streptophyta</taxon>
        <taxon>Embryophyta</taxon>
        <taxon>Tracheophyta</taxon>
        <taxon>Spermatophyta</taxon>
        <taxon>Magnoliopsida</taxon>
        <taxon>eudicotyledons</taxon>
        <taxon>Gunneridae</taxon>
        <taxon>Pentapetalae</taxon>
        <taxon>asterids</taxon>
        <taxon>campanulids</taxon>
        <taxon>Asterales</taxon>
        <taxon>Asteraceae</taxon>
        <taxon>Asteroideae</taxon>
        <taxon>Anthemideae</taxon>
        <taxon>Anthemidinae</taxon>
        <taxon>Tanacetum</taxon>
    </lineage>
</organism>
<evidence type="ECO:0000313" key="3">
    <source>
        <dbReference type="Proteomes" id="UP001151760"/>
    </source>
</evidence>
<dbReference type="PANTHER" id="PTHR34676:SF17">
    <property type="entry name" value="OS06G0684500 PROTEIN"/>
    <property type="match status" value="1"/>
</dbReference>
<feature type="region of interest" description="Disordered" evidence="1">
    <location>
        <begin position="1"/>
        <end position="21"/>
    </location>
</feature>